<comment type="subcellular location">
    <subcellularLocation>
        <location evidence="1">Cell membrane</location>
        <topology evidence="1">Multi-pass membrane protein</topology>
    </subcellularLocation>
</comment>
<evidence type="ECO:0000256" key="2">
    <source>
        <dbReference type="ARBA" id="ARBA00009298"/>
    </source>
</evidence>
<dbReference type="Pfam" id="PF02308">
    <property type="entry name" value="MgtC"/>
    <property type="match status" value="1"/>
</dbReference>
<sequence length="239" mass="25730">MELENPWVIDNVSIFFRLVLALVLGGMIGWERERSNHAAGLRTHILVCMGSSLIMLLSVYGFADFVDEVNVRIDPARLATAVITGIGFLGAGTILFTGKSITGLTTAASIWVVGAIGLAVGAGFYFAAIVSTLLILVNLVVFNKLEQRYIRGSKLHLVTVHASNAPGLLDGLSAMLNSEGFVIKKLIVNERNTVPFSDTQPAIPGLEISLHVLTDRRFDPVKLTQQIRDLGGVSMVTAE</sequence>
<evidence type="ECO:0000256" key="3">
    <source>
        <dbReference type="ARBA" id="ARBA00022475"/>
    </source>
</evidence>
<dbReference type="PANTHER" id="PTHR33778">
    <property type="entry name" value="PROTEIN MGTC"/>
    <property type="match status" value="1"/>
</dbReference>
<organism evidence="9 10">
    <name type="scientific">Paenibacillus algicola</name>
    <dbReference type="NCBI Taxonomy" id="2565926"/>
    <lineage>
        <taxon>Bacteria</taxon>
        <taxon>Bacillati</taxon>
        <taxon>Bacillota</taxon>
        <taxon>Bacilli</taxon>
        <taxon>Bacillales</taxon>
        <taxon>Paenibacillaceae</taxon>
        <taxon>Paenibacillus</taxon>
    </lineage>
</organism>
<evidence type="ECO:0000256" key="1">
    <source>
        <dbReference type="ARBA" id="ARBA00004651"/>
    </source>
</evidence>
<evidence type="ECO:0000256" key="6">
    <source>
        <dbReference type="ARBA" id="ARBA00023136"/>
    </source>
</evidence>
<accession>A0A4P8XPM6</accession>
<gene>
    <name evidence="9" type="ORF">E6C60_3515</name>
</gene>
<keyword evidence="4 7" id="KW-0812">Transmembrane</keyword>
<dbReference type="Proteomes" id="UP000300879">
    <property type="component" value="Chromosome"/>
</dbReference>
<dbReference type="GO" id="GO:0005886">
    <property type="term" value="C:plasma membrane"/>
    <property type="evidence" value="ECO:0007669"/>
    <property type="project" value="UniProtKB-SubCell"/>
</dbReference>
<reference evidence="9 10" key="1">
    <citation type="submission" date="2019-05" db="EMBL/GenBank/DDBJ databases">
        <authorList>
            <person name="Chen C."/>
        </authorList>
    </citation>
    <scope>NUCLEOTIDE SEQUENCE [LARGE SCALE GENOMIC DNA]</scope>
    <source>
        <strain evidence="9 10">HB172198</strain>
    </source>
</reference>
<evidence type="ECO:0000313" key="9">
    <source>
        <dbReference type="EMBL" id="QCT04225.1"/>
    </source>
</evidence>
<keyword evidence="5 7" id="KW-1133">Transmembrane helix</keyword>
<feature type="transmembrane region" description="Helical" evidence="7">
    <location>
        <begin position="43"/>
        <end position="63"/>
    </location>
</feature>
<evidence type="ECO:0000256" key="7">
    <source>
        <dbReference type="SAM" id="Phobius"/>
    </source>
</evidence>
<evidence type="ECO:0000256" key="4">
    <source>
        <dbReference type="ARBA" id="ARBA00022692"/>
    </source>
</evidence>
<name>A0A4P8XPM6_9BACL</name>
<feature type="transmembrane region" description="Helical" evidence="7">
    <location>
        <begin position="75"/>
        <end position="96"/>
    </location>
</feature>
<dbReference type="PRINTS" id="PR01837">
    <property type="entry name" value="MGTCSAPBPROT"/>
</dbReference>
<dbReference type="RefSeq" id="WP_138226968.1">
    <property type="nucleotide sequence ID" value="NZ_CP040396.1"/>
</dbReference>
<dbReference type="KEGG" id="palo:E6C60_3515"/>
<evidence type="ECO:0000259" key="8">
    <source>
        <dbReference type="Pfam" id="PF02308"/>
    </source>
</evidence>
<comment type="similarity">
    <text evidence="2">Belongs to the MgtC/SapB family.</text>
</comment>
<dbReference type="OrthoDB" id="9811198at2"/>
<evidence type="ECO:0000313" key="10">
    <source>
        <dbReference type="Proteomes" id="UP000300879"/>
    </source>
</evidence>
<keyword evidence="3" id="KW-1003">Cell membrane</keyword>
<evidence type="ECO:0000256" key="5">
    <source>
        <dbReference type="ARBA" id="ARBA00022989"/>
    </source>
</evidence>
<dbReference type="InterPro" id="IPR003416">
    <property type="entry name" value="MgtC/SapB/SrpB/YhiD_fam"/>
</dbReference>
<keyword evidence="6 7" id="KW-0472">Membrane</keyword>
<feature type="transmembrane region" description="Helical" evidence="7">
    <location>
        <begin position="12"/>
        <end position="31"/>
    </location>
</feature>
<dbReference type="PANTHER" id="PTHR33778:SF1">
    <property type="entry name" value="MAGNESIUM TRANSPORTER YHID-RELATED"/>
    <property type="match status" value="1"/>
</dbReference>
<dbReference type="InterPro" id="IPR049177">
    <property type="entry name" value="MgtC_SapB_SrpB_YhiD_N"/>
</dbReference>
<keyword evidence="10" id="KW-1185">Reference proteome</keyword>
<feature type="domain" description="MgtC/SapB/SrpB/YhiD N-terminal" evidence="8">
    <location>
        <begin position="18"/>
        <end position="147"/>
    </location>
</feature>
<dbReference type="EMBL" id="CP040396">
    <property type="protein sequence ID" value="QCT04225.1"/>
    <property type="molecule type" value="Genomic_DNA"/>
</dbReference>
<dbReference type="AlphaFoldDB" id="A0A4P8XPM6"/>
<feature type="transmembrane region" description="Helical" evidence="7">
    <location>
        <begin position="101"/>
        <end position="118"/>
    </location>
</feature>
<protein>
    <submittedName>
        <fullName evidence="9">MgtC/SapB transporter</fullName>
    </submittedName>
</protein>
<proteinExistence type="inferred from homology"/>